<evidence type="ECO:0000313" key="4">
    <source>
        <dbReference type="Proteomes" id="UP000654345"/>
    </source>
</evidence>
<sequence length="398" mass="46100">MHTTTHSIAPLPVRVPPQPWEDLHSFLTRTAKQMHYERVNQVIQPEMSHFRIASSQVSLLAERADYRFLSDLLLLSEEALYQMTLHRFSAPFKHLEYFPVIKVPSWRSGLTEYLKPKIALHHDPIERPRLQRDLHRTFFLPNQTTQICPLCLQEEVAYDRLYWKARYLLTCHKHRLLLLRHCPHCSRRIPSQRLDPTSCPYCRHSYASTVTLRIAPEAMGLVSGDQLTLRALGVLPPLDHPSIPLELNDPRTLLPPQQYIALLRAFCISLHRLQPADVQSLLPNAFTAFLHTNQLFQRPYPDAVPPLQVAITHWIFSAWPDHFLAFLDVLACWSRKTKKKHAFDNFPHHFLLGDLAKDALAIVSHAYQQYQPTYSLQTLEHRIQEHLDACNTASSSSP</sequence>
<dbReference type="Proteomes" id="UP000654345">
    <property type="component" value="Unassembled WGS sequence"/>
</dbReference>
<keyword evidence="4" id="KW-1185">Reference proteome</keyword>
<dbReference type="InterPro" id="IPR009492">
    <property type="entry name" value="TniQ"/>
</dbReference>
<accession>A0ABQ3V5U9</accession>
<protein>
    <recommendedName>
        <fullName evidence="1">TniQ domain-containing protein</fullName>
    </recommendedName>
</protein>
<reference evidence="3 4" key="1">
    <citation type="journal article" date="2021" name="Int. J. Syst. Evol. Microbiol.">
        <title>Reticulibacter mediterranei gen. nov., sp. nov., within the new family Reticulibacteraceae fam. nov., and Ktedonospora formicarum gen. nov., sp. nov., Ktedonobacter robiniae sp. nov., Dictyobacter formicarum sp. nov. and Dictyobacter arantiisoli sp. nov., belonging to the class Ktedonobacteria.</title>
        <authorList>
            <person name="Yabe S."/>
            <person name="Zheng Y."/>
            <person name="Wang C.M."/>
            <person name="Sakai Y."/>
            <person name="Abe K."/>
            <person name="Yokota A."/>
            <person name="Donadio S."/>
            <person name="Cavaletti L."/>
            <person name="Monciardini P."/>
        </authorList>
    </citation>
    <scope>NUCLEOTIDE SEQUENCE [LARGE SCALE GENOMIC DNA]</scope>
    <source>
        <strain evidence="3 4">SOSP1-30</strain>
    </source>
</reference>
<evidence type="ECO:0000259" key="1">
    <source>
        <dbReference type="Pfam" id="PF06527"/>
    </source>
</evidence>
<gene>
    <name evidence="2" type="ORF">KSB_84590</name>
    <name evidence="3" type="ORF">KSB_90660</name>
</gene>
<proteinExistence type="predicted"/>
<dbReference type="EMBL" id="BNJG01000005">
    <property type="protein sequence ID" value="GHO60591.1"/>
    <property type="molecule type" value="Genomic_DNA"/>
</dbReference>
<dbReference type="RefSeq" id="WP_201376108.1">
    <property type="nucleotide sequence ID" value="NZ_BNJG01000003.1"/>
</dbReference>
<evidence type="ECO:0000313" key="3">
    <source>
        <dbReference type="EMBL" id="GHO60591.1"/>
    </source>
</evidence>
<evidence type="ECO:0000313" key="2">
    <source>
        <dbReference type="EMBL" id="GHO59984.1"/>
    </source>
</evidence>
<name>A0ABQ3V5U9_9CHLR</name>
<comment type="caution">
    <text evidence="3">The sequence shown here is derived from an EMBL/GenBank/DDBJ whole genome shotgun (WGS) entry which is preliminary data.</text>
</comment>
<organism evidence="3 4">
    <name type="scientific">Ktedonobacter robiniae</name>
    <dbReference type="NCBI Taxonomy" id="2778365"/>
    <lineage>
        <taxon>Bacteria</taxon>
        <taxon>Bacillati</taxon>
        <taxon>Chloroflexota</taxon>
        <taxon>Ktedonobacteria</taxon>
        <taxon>Ktedonobacterales</taxon>
        <taxon>Ktedonobacteraceae</taxon>
        <taxon>Ktedonobacter</taxon>
    </lineage>
</organism>
<dbReference type="Pfam" id="PF06527">
    <property type="entry name" value="TniQ"/>
    <property type="match status" value="1"/>
</dbReference>
<feature type="domain" description="TniQ" evidence="1">
    <location>
        <begin position="12"/>
        <end position="178"/>
    </location>
</feature>
<dbReference type="EMBL" id="BNJG01000003">
    <property type="protein sequence ID" value="GHO59984.1"/>
    <property type="molecule type" value="Genomic_DNA"/>
</dbReference>